<dbReference type="CDD" id="cd00063">
    <property type="entry name" value="FN3"/>
    <property type="match status" value="1"/>
</dbReference>
<dbReference type="InterPro" id="IPR014867">
    <property type="entry name" value="Spore_coat_CotH_CotH2/3/7"/>
</dbReference>
<proteinExistence type="predicted"/>
<evidence type="ECO:0000256" key="1">
    <source>
        <dbReference type="SAM" id="MobiDB-lite"/>
    </source>
</evidence>
<dbReference type="InterPro" id="IPR036116">
    <property type="entry name" value="FN3_sf"/>
</dbReference>
<keyword evidence="2" id="KW-0946">Virion</keyword>
<dbReference type="Pfam" id="PF08757">
    <property type="entry name" value="CotH"/>
    <property type="match status" value="1"/>
</dbReference>
<dbReference type="PANTHER" id="PTHR40050">
    <property type="entry name" value="INNER SPORE COAT PROTEIN H"/>
    <property type="match status" value="1"/>
</dbReference>
<dbReference type="RefSeq" id="WP_094438764.1">
    <property type="nucleotide sequence ID" value="NZ_NKDB02000002.1"/>
</dbReference>
<reference evidence="2 3" key="1">
    <citation type="submission" date="2018-09" db="EMBL/GenBank/DDBJ databases">
        <title>Genome comparison of Alicycliphilus sp. BQ1, a polyurethanolytic bacterium, with its closest phylogenetic relatives Alicycliphilus denitrificans BC and K601, unable to attack polyurethane.</title>
        <authorList>
            <person name="Loza-Tavera H."/>
            <person name="Lozano L."/>
            <person name="Cevallos M."/>
            <person name="Maya-Lucas O."/>
            <person name="Garcia-Mena J."/>
            <person name="Hernandez J."/>
        </authorList>
    </citation>
    <scope>NUCLEOTIDE SEQUENCE [LARGE SCALE GENOMIC DNA]</scope>
    <source>
        <strain evidence="2 3">BQ1</strain>
    </source>
</reference>
<dbReference type="AlphaFoldDB" id="A0A3R7ITR1"/>
<dbReference type="PROSITE" id="PS51257">
    <property type="entry name" value="PROKAR_LIPOPROTEIN"/>
    <property type="match status" value="1"/>
</dbReference>
<evidence type="ECO:0000313" key="2">
    <source>
        <dbReference type="EMBL" id="RKJ97258.1"/>
    </source>
</evidence>
<protein>
    <submittedName>
        <fullName evidence="2">Spore coat protein CotH</fullName>
    </submittedName>
</protein>
<gene>
    <name evidence="2" type="ORF">CE154_014880</name>
</gene>
<keyword evidence="2" id="KW-0167">Capsid protein</keyword>
<evidence type="ECO:0000313" key="3">
    <source>
        <dbReference type="Proteomes" id="UP000216225"/>
    </source>
</evidence>
<dbReference type="InterPro" id="IPR003961">
    <property type="entry name" value="FN3_dom"/>
</dbReference>
<dbReference type="SUPFAM" id="SSF49265">
    <property type="entry name" value="Fibronectin type III"/>
    <property type="match status" value="1"/>
</dbReference>
<accession>A0A3R7ITR1</accession>
<dbReference type="EMBL" id="NKDB02000002">
    <property type="protein sequence ID" value="RKJ97258.1"/>
    <property type="molecule type" value="Genomic_DNA"/>
</dbReference>
<sequence>MHSRPSLRIHPAVLGACLALASCGGGDYESLPEPPPQSQAPFAPGPDDLPRAQDLYSYATPALLALDLGYQPTPVSGPGWYLADKDSCQQLASPPPSYPGGMVTLDTVDLDENKADDCEPEIKVLATSGDGQAVNAAAKMRMRGSSTREATLKSYRVKFDKGAAWWGEDTLNLNKHPYDLTRVRNKLAFDLMRTVPYHESLRTQFVDIRYDADDGAGPRPMGLYTHVEKLGGKSYLAFRGWAAGSNVYKVASFNFNADARLQTLAGGKAGPDFEQLLEIESDSGNHQAIVDAVKALDSDAAPFQTTFARYFDRNNYLAWLATAILLGNWDTANQNFGLYQPLGREKFYFLPWDYDGALGYAQQPGAAAYPSWNRGISSWWDSALHRRFLSAPGNLALLQAAVEEIRGKYLTDAAVRQLLDSYRPIVEPILARAPDVDHLDARGQGTPMEQWAAEYQRLQTVIGANHGFFLESLQRPMPYWLAGSDKGGSLELDWSWPAPFHPQGRAIGYRVEVARAEAGQPAFASGTLVQAPASVSGRTTLSVGALPAGQYLVRVTASDPEGHSATAFDETTFDGQRIDGAICLQMPGATPCGP</sequence>
<dbReference type="Gene3D" id="2.60.40.10">
    <property type="entry name" value="Immunoglobulins"/>
    <property type="match status" value="1"/>
</dbReference>
<dbReference type="PANTHER" id="PTHR40050:SF1">
    <property type="entry name" value="INNER SPORE COAT PROTEIN H"/>
    <property type="match status" value="1"/>
</dbReference>
<comment type="caution">
    <text evidence="2">The sequence shown here is derived from an EMBL/GenBank/DDBJ whole genome shotgun (WGS) entry which is preliminary data.</text>
</comment>
<name>A0A3R7ITR1_9BURK</name>
<dbReference type="Proteomes" id="UP000216225">
    <property type="component" value="Unassembled WGS sequence"/>
</dbReference>
<dbReference type="InterPro" id="IPR013783">
    <property type="entry name" value="Ig-like_fold"/>
</dbReference>
<feature type="region of interest" description="Disordered" evidence="1">
    <location>
        <begin position="27"/>
        <end position="51"/>
    </location>
</feature>
<organism evidence="2 3">
    <name type="scientific">Alicycliphilus denitrificans</name>
    <dbReference type="NCBI Taxonomy" id="179636"/>
    <lineage>
        <taxon>Bacteria</taxon>
        <taxon>Pseudomonadati</taxon>
        <taxon>Pseudomonadota</taxon>
        <taxon>Betaproteobacteria</taxon>
        <taxon>Burkholderiales</taxon>
        <taxon>Comamonadaceae</taxon>
        <taxon>Alicycliphilus</taxon>
    </lineage>
</organism>